<name>D7T9C7_VITVI</name>
<dbReference type="AlphaFoldDB" id="D7T9C7"/>
<evidence type="ECO:0000313" key="1">
    <source>
        <dbReference type="EMBL" id="CBI27098.3"/>
    </source>
</evidence>
<dbReference type="EMBL" id="FN595752">
    <property type="protein sequence ID" value="CBI27098.3"/>
    <property type="molecule type" value="Genomic_DNA"/>
</dbReference>
<gene>
    <name evidence="1" type="ordered locus">VIT_01s0011g02590</name>
</gene>
<accession>D7T9C7</accession>
<protein>
    <submittedName>
        <fullName evidence="1">Uncharacterized protein</fullName>
    </submittedName>
</protein>
<reference evidence="2" key="1">
    <citation type="journal article" date="2007" name="Nature">
        <title>The grapevine genome sequence suggests ancestral hexaploidization in major angiosperm phyla.</title>
        <authorList>
            <consortium name="The French-Italian Public Consortium for Grapevine Genome Characterization."/>
            <person name="Jaillon O."/>
            <person name="Aury J.-M."/>
            <person name="Noel B."/>
            <person name="Policriti A."/>
            <person name="Clepet C."/>
            <person name="Casagrande A."/>
            <person name="Choisne N."/>
            <person name="Aubourg S."/>
            <person name="Vitulo N."/>
            <person name="Jubin C."/>
            <person name="Vezzi A."/>
            <person name="Legeai F."/>
            <person name="Hugueney P."/>
            <person name="Dasilva C."/>
            <person name="Horner D."/>
            <person name="Mica E."/>
            <person name="Jublot D."/>
            <person name="Poulain J."/>
            <person name="Bruyere C."/>
            <person name="Billault A."/>
            <person name="Segurens B."/>
            <person name="Gouyvenoux M."/>
            <person name="Ugarte E."/>
            <person name="Cattonaro F."/>
            <person name="Anthouard V."/>
            <person name="Vico V."/>
            <person name="Del Fabbro C."/>
            <person name="Alaux M."/>
            <person name="Di Gaspero G."/>
            <person name="Dumas V."/>
            <person name="Felice N."/>
            <person name="Paillard S."/>
            <person name="Juman I."/>
            <person name="Moroldo M."/>
            <person name="Scalabrin S."/>
            <person name="Canaguier A."/>
            <person name="Le Clainche I."/>
            <person name="Malacrida G."/>
            <person name="Durand E."/>
            <person name="Pesole G."/>
            <person name="Laucou V."/>
            <person name="Chatelet P."/>
            <person name="Merdinoglu D."/>
            <person name="Delledonne M."/>
            <person name="Pezzotti M."/>
            <person name="Lecharny A."/>
            <person name="Scarpelli C."/>
            <person name="Artiguenave F."/>
            <person name="Pe M.E."/>
            <person name="Valle G."/>
            <person name="Morgante M."/>
            <person name="Caboche M."/>
            <person name="Adam-Blondon A.-F."/>
            <person name="Weissenbach J."/>
            <person name="Quetier F."/>
            <person name="Wincker P."/>
        </authorList>
    </citation>
    <scope>NUCLEOTIDE SEQUENCE [LARGE SCALE GENOMIC DNA]</scope>
    <source>
        <strain evidence="2">cv. Pinot noir / PN40024</strain>
    </source>
</reference>
<dbReference type="PaxDb" id="29760-VIT_01s0011g02590.t01"/>
<keyword evidence="2" id="KW-1185">Reference proteome</keyword>
<dbReference type="STRING" id="29760.D7T9C7"/>
<dbReference type="InParanoid" id="D7T9C7"/>
<sequence>MHPRAHLWEFTCREDDPIYCFITFIDAKNTRRIRDLPNSRSWKPSTADFTRSATWSGGMNWITWACTPTVSCLTNYTLNNMLCL</sequence>
<dbReference type="Proteomes" id="UP000009183">
    <property type="component" value="Chromosome 1"/>
</dbReference>
<proteinExistence type="predicted"/>
<organism evidence="1 2">
    <name type="scientific">Vitis vinifera</name>
    <name type="common">Grape</name>
    <dbReference type="NCBI Taxonomy" id="29760"/>
    <lineage>
        <taxon>Eukaryota</taxon>
        <taxon>Viridiplantae</taxon>
        <taxon>Streptophyta</taxon>
        <taxon>Embryophyta</taxon>
        <taxon>Tracheophyta</taxon>
        <taxon>Spermatophyta</taxon>
        <taxon>Magnoliopsida</taxon>
        <taxon>eudicotyledons</taxon>
        <taxon>Gunneridae</taxon>
        <taxon>Pentapetalae</taxon>
        <taxon>rosids</taxon>
        <taxon>Vitales</taxon>
        <taxon>Vitaceae</taxon>
        <taxon>Viteae</taxon>
        <taxon>Vitis</taxon>
    </lineage>
</organism>
<dbReference type="HOGENOM" id="CLU_2532036_0_0_1"/>
<evidence type="ECO:0000313" key="2">
    <source>
        <dbReference type="Proteomes" id="UP000009183"/>
    </source>
</evidence>